<evidence type="ECO:0000313" key="2">
    <source>
        <dbReference type="EMBL" id="MFC4352706.1"/>
    </source>
</evidence>
<dbReference type="InterPro" id="IPR021005">
    <property type="entry name" value="Znf_CGNR"/>
</dbReference>
<dbReference type="EMBL" id="JBHSCW010000008">
    <property type="protein sequence ID" value="MFC4352706.1"/>
    <property type="molecule type" value="Genomic_DNA"/>
</dbReference>
<evidence type="ECO:0000259" key="1">
    <source>
        <dbReference type="Pfam" id="PF11706"/>
    </source>
</evidence>
<comment type="caution">
    <text evidence="2">The sequence shown here is derived from an EMBL/GenBank/DDBJ whole genome shotgun (WGS) entry which is preliminary data.</text>
</comment>
<evidence type="ECO:0000313" key="3">
    <source>
        <dbReference type="Proteomes" id="UP001595799"/>
    </source>
</evidence>
<accession>A0ABV8UPM3</accession>
<gene>
    <name evidence="2" type="ORF">ACFOW6_14235</name>
</gene>
<feature type="domain" description="Zinc finger CGNR" evidence="1">
    <location>
        <begin position="158"/>
        <end position="199"/>
    </location>
</feature>
<protein>
    <submittedName>
        <fullName evidence="2">CGNR zinc finger domain-containing protein</fullName>
    </submittedName>
</protein>
<dbReference type="SUPFAM" id="SSF160904">
    <property type="entry name" value="Jann2411-like"/>
    <property type="match status" value="1"/>
</dbReference>
<sequence>MPESFEPWSADILVGGHPCLDLVNTRGGPTKARDLDRLTGYDVALAWAQATGLITAGEATELARSSETQQRAALTRLRRFRDSLYTVLTGMVDQRVPEPAPWKAVQDTLRKAHAKAILWPDGLRLQWLVPVKGAGPDTPRLRAALAAQELLTGEEVTRIRSCERCSWLYIDRSRGKPRRWCSMAICGNRAKAERHYRRKTAV</sequence>
<dbReference type="Proteomes" id="UP001595799">
    <property type="component" value="Unassembled WGS sequence"/>
</dbReference>
<dbReference type="PANTHER" id="PTHR35525">
    <property type="entry name" value="BLL6575 PROTEIN"/>
    <property type="match status" value="1"/>
</dbReference>
<keyword evidence="3" id="KW-1185">Reference proteome</keyword>
<dbReference type="Pfam" id="PF07336">
    <property type="entry name" value="ABATE"/>
    <property type="match status" value="1"/>
</dbReference>
<dbReference type="InterPro" id="IPR023286">
    <property type="entry name" value="ABATE_dom_sf"/>
</dbReference>
<dbReference type="PANTHER" id="PTHR35525:SF3">
    <property type="entry name" value="BLL6575 PROTEIN"/>
    <property type="match status" value="1"/>
</dbReference>
<dbReference type="Gene3D" id="1.10.3300.10">
    <property type="entry name" value="Jann2411-like domain"/>
    <property type="match status" value="1"/>
</dbReference>
<dbReference type="InterPro" id="IPR010852">
    <property type="entry name" value="ABATE"/>
</dbReference>
<name>A0ABV8UPM3_9PROT</name>
<proteinExistence type="predicted"/>
<dbReference type="RefSeq" id="WP_382423065.1">
    <property type="nucleotide sequence ID" value="NZ_JBHSCW010000008.1"/>
</dbReference>
<reference evidence="3" key="1">
    <citation type="journal article" date="2019" name="Int. J. Syst. Evol. Microbiol.">
        <title>The Global Catalogue of Microorganisms (GCM) 10K type strain sequencing project: providing services to taxonomists for standard genome sequencing and annotation.</title>
        <authorList>
            <consortium name="The Broad Institute Genomics Platform"/>
            <consortium name="The Broad Institute Genome Sequencing Center for Infectious Disease"/>
            <person name="Wu L."/>
            <person name="Ma J."/>
        </authorList>
    </citation>
    <scope>NUCLEOTIDE SEQUENCE [LARGE SCALE GENOMIC DNA]</scope>
    <source>
        <strain evidence="3">CECT 8472</strain>
    </source>
</reference>
<organism evidence="2 3">
    <name type="scientific">Fodinicurvata halophila</name>
    <dbReference type="NCBI Taxonomy" id="1419723"/>
    <lineage>
        <taxon>Bacteria</taxon>
        <taxon>Pseudomonadati</taxon>
        <taxon>Pseudomonadota</taxon>
        <taxon>Alphaproteobacteria</taxon>
        <taxon>Rhodospirillales</taxon>
        <taxon>Rhodovibrionaceae</taxon>
        <taxon>Fodinicurvata</taxon>
    </lineage>
</organism>
<dbReference type="Pfam" id="PF11706">
    <property type="entry name" value="zf-CGNR"/>
    <property type="match status" value="1"/>
</dbReference>